<dbReference type="InterPro" id="IPR019408">
    <property type="entry name" value="7TM_GPCR_serpentine_rcpt_Srab"/>
</dbReference>
<evidence type="ECO:0008006" key="8">
    <source>
        <dbReference type="Google" id="ProtNLM"/>
    </source>
</evidence>
<dbReference type="Proteomes" id="UP001175271">
    <property type="component" value="Unassembled WGS sequence"/>
</dbReference>
<evidence type="ECO:0000256" key="5">
    <source>
        <dbReference type="SAM" id="Phobius"/>
    </source>
</evidence>
<evidence type="ECO:0000256" key="4">
    <source>
        <dbReference type="ARBA" id="ARBA00023136"/>
    </source>
</evidence>
<keyword evidence="4 5" id="KW-0472">Membrane</keyword>
<accession>A0AA39M8C7</accession>
<gene>
    <name evidence="6" type="ORF">QR680_008692</name>
</gene>
<feature type="transmembrane region" description="Helical" evidence="5">
    <location>
        <begin position="66"/>
        <end position="83"/>
    </location>
</feature>
<organism evidence="6 7">
    <name type="scientific">Steinernema hermaphroditum</name>
    <dbReference type="NCBI Taxonomy" id="289476"/>
    <lineage>
        <taxon>Eukaryota</taxon>
        <taxon>Metazoa</taxon>
        <taxon>Ecdysozoa</taxon>
        <taxon>Nematoda</taxon>
        <taxon>Chromadorea</taxon>
        <taxon>Rhabditida</taxon>
        <taxon>Tylenchina</taxon>
        <taxon>Panagrolaimomorpha</taxon>
        <taxon>Strongyloidoidea</taxon>
        <taxon>Steinernematidae</taxon>
        <taxon>Steinernema</taxon>
    </lineage>
</organism>
<name>A0AA39M8C7_9BILA</name>
<evidence type="ECO:0000313" key="7">
    <source>
        <dbReference type="Proteomes" id="UP001175271"/>
    </source>
</evidence>
<evidence type="ECO:0000256" key="3">
    <source>
        <dbReference type="ARBA" id="ARBA00022989"/>
    </source>
</evidence>
<dbReference type="GO" id="GO:0016020">
    <property type="term" value="C:membrane"/>
    <property type="evidence" value="ECO:0007669"/>
    <property type="project" value="UniProtKB-SubCell"/>
</dbReference>
<reference evidence="6" key="1">
    <citation type="submission" date="2023-06" db="EMBL/GenBank/DDBJ databases">
        <title>Genomic analysis of the entomopathogenic nematode Steinernema hermaphroditum.</title>
        <authorList>
            <person name="Schwarz E.M."/>
            <person name="Heppert J.K."/>
            <person name="Baniya A."/>
            <person name="Schwartz H.T."/>
            <person name="Tan C.-H."/>
            <person name="Antoshechkin I."/>
            <person name="Sternberg P.W."/>
            <person name="Goodrich-Blair H."/>
            <person name="Dillman A.R."/>
        </authorList>
    </citation>
    <scope>NUCLEOTIDE SEQUENCE</scope>
    <source>
        <strain evidence="6">PS9179</strain>
        <tissue evidence="6">Whole animal</tissue>
    </source>
</reference>
<feature type="transmembrane region" description="Helical" evidence="5">
    <location>
        <begin position="189"/>
        <end position="213"/>
    </location>
</feature>
<protein>
    <recommendedName>
        <fullName evidence="8">G-protein coupled receptors family 1 profile domain-containing protein</fullName>
    </recommendedName>
</protein>
<keyword evidence="2 5" id="KW-0812">Transmembrane</keyword>
<dbReference type="Pfam" id="PF10292">
    <property type="entry name" value="7TM_GPCR_Srab"/>
    <property type="match status" value="1"/>
</dbReference>
<dbReference type="SUPFAM" id="SSF81321">
    <property type="entry name" value="Family A G protein-coupled receptor-like"/>
    <property type="match status" value="1"/>
</dbReference>
<evidence type="ECO:0000256" key="1">
    <source>
        <dbReference type="ARBA" id="ARBA00004141"/>
    </source>
</evidence>
<dbReference type="PANTHER" id="PTHR46561">
    <property type="entry name" value="SERPENTINE RECEPTOR, CLASS AB (CLASS A-LIKE)-RELATED"/>
    <property type="match status" value="1"/>
</dbReference>
<feature type="transmembrane region" description="Helical" evidence="5">
    <location>
        <begin position="286"/>
        <end position="306"/>
    </location>
</feature>
<feature type="transmembrane region" description="Helical" evidence="5">
    <location>
        <begin position="145"/>
        <end position="169"/>
    </location>
</feature>
<evidence type="ECO:0000256" key="2">
    <source>
        <dbReference type="ARBA" id="ARBA00022692"/>
    </source>
</evidence>
<evidence type="ECO:0000313" key="6">
    <source>
        <dbReference type="EMBL" id="KAK0424488.1"/>
    </source>
</evidence>
<feature type="transmembrane region" description="Helical" evidence="5">
    <location>
        <begin position="242"/>
        <end position="266"/>
    </location>
</feature>
<comment type="caution">
    <text evidence="6">The sequence shown here is derived from an EMBL/GenBank/DDBJ whole genome shotgun (WGS) entry which is preliminary data.</text>
</comment>
<keyword evidence="3 5" id="KW-1133">Transmembrane helix</keyword>
<proteinExistence type="predicted"/>
<feature type="transmembrane region" description="Helical" evidence="5">
    <location>
        <begin position="26"/>
        <end position="46"/>
    </location>
</feature>
<comment type="subcellular location">
    <subcellularLocation>
        <location evidence="1">Membrane</location>
        <topology evidence="1">Multi-pass membrane protein</topology>
    </subcellularLocation>
</comment>
<sequence>MDNASLVANCLTAKQIASDDGFMRLLIFRLSMFVLGLLMIAAMFYMEGRFLAYHPNARILLMANNVWILLQSLAYIALLSFDIHRFSQSLPNSCDYLVTAAASVAVRAPPDIAMYGQCWSMFFLALERSIATACYKQYEKTTNVLIGWFMLSVQIVLPFLWIFLMVFDFNWEILKVSCSLVNTKTQNRFLILMSSMAALEIFTVLWLLILYVLNNVRLKMMNSELSRHRLTEKYQICENMRAIAHVFPIIITHFIFFCGTLVAQPINTYLHANQSAYEFHVQIETLNFLPFYAFALPIVLFIRNRWEGIEEGLRRVLVKMKIKRPVPEEPDDGQIYFQQLSQQFDRAAMRAEPKRSEGTLSRFRRVLSNRRSHHV</sequence>
<dbReference type="InterPro" id="IPR053286">
    <property type="entry name" value="Nematode_rcpt-like_srab"/>
</dbReference>
<dbReference type="AlphaFoldDB" id="A0AA39M8C7"/>
<dbReference type="EMBL" id="JAUCMV010000001">
    <property type="protein sequence ID" value="KAK0424488.1"/>
    <property type="molecule type" value="Genomic_DNA"/>
</dbReference>
<keyword evidence="7" id="KW-1185">Reference proteome</keyword>
<dbReference type="PANTHER" id="PTHR46561:SF11">
    <property type="entry name" value="SERPENTINE RECEPTOR CLASS ALPHA_BETA-14"/>
    <property type="match status" value="1"/>
</dbReference>